<evidence type="ECO:0000313" key="4">
    <source>
        <dbReference type="Proteomes" id="UP000594463"/>
    </source>
</evidence>
<gene>
    <name evidence="3" type="primary">pigE</name>
    <name evidence="3" type="ORF">RT761_00727</name>
</gene>
<name>A0A7T1AKD8_ATRLM</name>
<protein>
    <submittedName>
        <fullName evidence="3">Aminotransferase PigE</fullName>
        <ecNumber evidence="3">2.6.1.-</ecNumber>
    </submittedName>
</protein>
<dbReference type="EMBL" id="CP065383">
    <property type="protein sequence ID" value="QPM67524.1"/>
    <property type="molecule type" value="Genomic_DNA"/>
</dbReference>
<sequence length="379" mass="42117">MHFIVLVYVLRFLTYHCIERLKVSFLDSFAFIIHAMNAQDIKDHKKILRFLPNRSVEYLASHISPFVLSHVTGIRSRATGKEIKGWFVGLPMTSRVLIEYPFPFVSKQIHKCGLLAEKLGAQIIGLGAFTSVAGDGGITPKKGLNIAVTTGNSYTVATALEATMIAAQKMSIDFANEEYAIVGATGSIGRACALILAREKKKVRIIGRDHEKVQNVQQEVEQFSSHPVKKFTDIEQGIKGCRMILTVTSAIETIIQSHWIERGAVVCDVSRPRNVAKEIMQSRKDILVIEGGIVDVPGEPVFGMNFGYPPGKAYACMSETMILTLEGRFEDFTLGKEVQVERVKEISTLALKHGFKVSGIRSFDKELTDDEIERIKKSI</sequence>
<keyword evidence="3" id="KW-0032">Aminotransferase</keyword>
<keyword evidence="4" id="KW-1185">Reference proteome</keyword>
<dbReference type="Pfam" id="PF01488">
    <property type="entry name" value="Shikimate_DH"/>
    <property type="match status" value="1"/>
</dbReference>
<evidence type="ECO:0000313" key="3">
    <source>
        <dbReference type="EMBL" id="QPM67524.1"/>
    </source>
</evidence>
<dbReference type="Gene3D" id="3.40.50.720">
    <property type="entry name" value="NAD(P)-binding Rossmann-like Domain"/>
    <property type="match status" value="1"/>
</dbReference>
<dbReference type="KEGG" id="alam:RT761_00727"/>
<dbReference type="AlphaFoldDB" id="A0A7T1AKD8"/>
<accession>A0A7T1AKD8</accession>
<dbReference type="GO" id="GO:0008483">
    <property type="term" value="F:transaminase activity"/>
    <property type="evidence" value="ECO:0007669"/>
    <property type="project" value="UniProtKB-KW"/>
</dbReference>
<dbReference type="InterPro" id="IPR006151">
    <property type="entry name" value="Shikm_DH/Glu-tRNA_Rdtase"/>
</dbReference>
<evidence type="ECO:0000256" key="1">
    <source>
        <dbReference type="ARBA" id="ARBA00022857"/>
    </source>
</evidence>
<evidence type="ECO:0000259" key="2">
    <source>
        <dbReference type="Pfam" id="PF01488"/>
    </source>
</evidence>
<organism evidence="3 4">
    <name type="scientific">Atribacter laminatus</name>
    <dbReference type="NCBI Taxonomy" id="2847778"/>
    <lineage>
        <taxon>Bacteria</taxon>
        <taxon>Pseudomonadati</taxon>
        <taxon>Atribacterota</taxon>
        <taxon>Atribacteria</taxon>
        <taxon>Atribacterales</taxon>
        <taxon>Atribacteraceae</taxon>
        <taxon>Atribacter</taxon>
    </lineage>
</organism>
<keyword evidence="1" id="KW-0521">NADP</keyword>
<dbReference type="Proteomes" id="UP000594463">
    <property type="component" value="Chromosome"/>
</dbReference>
<dbReference type="SUPFAM" id="SSF51735">
    <property type="entry name" value="NAD(P)-binding Rossmann-fold domains"/>
    <property type="match status" value="1"/>
</dbReference>
<dbReference type="InterPro" id="IPR036291">
    <property type="entry name" value="NAD(P)-bd_dom_sf"/>
</dbReference>
<dbReference type="EC" id="2.6.1.-" evidence="3"/>
<keyword evidence="3" id="KW-0808">Transferase</keyword>
<feature type="domain" description="Quinate/shikimate 5-dehydrogenase/glutamyl-tRNA reductase" evidence="2">
    <location>
        <begin position="166"/>
        <end position="282"/>
    </location>
</feature>
<proteinExistence type="predicted"/>
<reference evidence="3 4" key="1">
    <citation type="journal article" date="2021" name="Nat. Commun.">
        <title>Isolation of a member of the candidate phylum Atribacteria reveals a unique cell membrane structure.</title>
        <authorList>
            <person name="Taiki K."/>
            <person name="Nobu M.K."/>
            <person name="Kusada H."/>
            <person name="Meng X.-Y."/>
            <person name="Hosoki N."/>
            <person name="Uematsu K."/>
            <person name="Yoshioka H."/>
            <person name="Kamagata Y."/>
            <person name="Tamaki H."/>
        </authorList>
    </citation>
    <scope>NUCLEOTIDE SEQUENCE [LARGE SCALE GENOMIC DNA]</scope>
    <source>
        <strain evidence="3 4">RT761</strain>
    </source>
</reference>